<accession>M2NGW5</accession>
<dbReference type="AlphaFoldDB" id="M2NGW5"/>
<dbReference type="GeneID" id="19111729"/>
<dbReference type="Proteomes" id="UP000011761">
    <property type="component" value="Unassembled WGS sequence"/>
</dbReference>
<name>M2NGW5_BAUPA</name>
<dbReference type="EMBL" id="KB445553">
    <property type="protein sequence ID" value="EMC98255.1"/>
    <property type="molecule type" value="Genomic_DNA"/>
</dbReference>
<dbReference type="HOGENOM" id="CLU_2739632_0_0_1"/>
<evidence type="ECO:0000313" key="1">
    <source>
        <dbReference type="EMBL" id="EMC98255.1"/>
    </source>
</evidence>
<protein>
    <submittedName>
        <fullName evidence="1">Uncharacterized protein</fullName>
    </submittedName>
</protein>
<dbReference type="KEGG" id="bcom:BAUCODRAFT_32268"/>
<dbReference type="RefSeq" id="XP_007674438.1">
    <property type="nucleotide sequence ID" value="XM_007676248.1"/>
</dbReference>
<reference evidence="1 2" key="1">
    <citation type="journal article" date="2012" name="PLoS Pathog.">
        <title>Diverse lifestyles and strategies of plant pathogenesis encoded in the genomes of eighteen Dothideomycetes fungi.</title>
        <authorList>
            <person name="Ohm R.A."/>
            <person name="Feau N."/>
            <person name="Henrissat B."/>
            <person name="Schoch C.L."/>
            <person name="Horwitz B.A."/>
            <person name="Barry K.W."/>
            <person name="Condon B.J."/>
            <person name="Copeland A.C."/>
            <person name="Dhillon B."/>
            <person name="Glaser F."/>
            <person name="Hesse C.N."/>
            <person name="Kosti I."/>
            <person name="LaButti K."/>
            <person name="Lindquist E.A."/>
            <person name="Lucas S."/>
            <person name="Salamov A.A."/>
            <person name="Bradshaw R.E."/>
            <person name="Ciuffetti L."/>
            <person name="Hamelin R.C."/>
            <person name="Kema G.H.J."/>
            <person name="Lawrence C."/>
            <person name="Scott J.A."/>
            <person name="Spatafora J.W."/>
            <person name="Turgeon B.G."/>
            <person name="de Wit P.J.G.M."/>
            <person name="Zhong S."/>
            <person name="Goodwin S.B."/>
            <person name="Grigoriev I.V."/>
        </authorList>
    </citation>
    <scope>NUCLEOTIDE SEQUENCE [LARGE SCALE GENOMIC DNA]</scope>
    <source>
        <strain evidence="1 2">UAMH 10762</strain>
    </source>
</reference>
<sequence>MGYTWRPSVAGTISLAPMAEILPKSAKQCAIPQKFCHPKRKRNRIRVNPWIEHGTSRIFVHRVCPKRESYH</sequence>
<evidence type="ECO:0000313" key="2">
    <source>
        <dbReference type="Proteomes" id="UP000011761"/>
    </source>
</evidence>
<proteinExistence type="predicted"/>
<organism evidence="1 2">
    <name type="scientific">Baudoinia panamericana (strain UAMH 10762)</name>
    <name type="common">Angels' share fungus</name>
    <name type="synonym">Baudoinia compniacensis (strain UAMH 10762)</name>
    <dbReference type="NCBI Taxonomy" id="717646"/>
    <lineage>
        <taxon>Eukaryota</taxon>
        <taxon>Fungi</taxon>
        <taxon>Dikarya</taxon>
        <taxon>Ascomycota</taxon>
        <taxon>Pezizomycotina</taxon>
        <taxon>Dothideomycetes</taxon>
        <taxon>Dothideomycetidae</taxon>
        <taxon>Mycosphaerellales</taxon>
        <taxon>Teratosphaeriaceae</taxon>
        <taxon>Baudoinia</taxon>
    </lineage>
</organism>
<gene>
    <name evidence="1" type="ORF">BAUCODRAFT_32268</name>
</gene>
<keyword evidence="2" id="KW-1185">Reference proteome</keyword>